<feature type="compositionally biased region" description="Low complexity" evidence="1">
    <location>
        <begin position="419"/>
        <end position="430"/>
    </location>
</feature>
<feature type="compositionally biased region" description="Low complexity" evidence="1">
    <location>
        <begin position="25"/>
        <end position="36"/>
    </location>
</feature>
<feature type="compositionally biased region" description="Basic and acidic residues" evidence="1">
    <location>
        <begin position="134"/>
        <end position="145"/>
    </location>
</feature>
<feature type="compositionally biased region" description="Basic and acidic residues" evidence="1">
    <location>
        <begin position="78"/>
        <end position="98"/>
    </location>
</feature>
<feature type="region of interest" description="Disordered" evidence="1">
    <location>
        <begin position="1"/>
        <end position="178"/>
    </location>
</feature>
<proteinExistence type="predicted"/>
<keyword evidence="2" id="KW-1133">Transmembrane helix</keyword>
<feature type="compositionally biased region" description="Low complexity" evidence="1">
    <location>
        <begin position="121"/>
        <end position="130"/>
    </location>
</feature>
<dbReference type="AlphaFoldDB" id="A0ABD3MZM2"/>
<keyword evidence="2" id="KW-0812">Transmembrane</keyword>
<dbReference type="Proteomes" id="UP001530400">
    <property type="component" value="Unassembled WGS sequence"/>
</dbReference>
<feature type="region of interest" description="Disordered" evidence="1">
    <location>
        <begin position="407"/>
        <end position="430"/>
    </location>
</feature>
<organism evidence="3 4">
    <name type="scientific">Cyclotella atomus</name>
    <dbReference type="NCBI Taxonomy" id="382360"/>
    <lineage>
        <taxon>Eukaryota</taxon>
        <taxon>Sar</taxon>
        <taxon>Stramenopiles</taxon>
        <taxon>Ochrophyta</taxon>
        <taxon>Bacillariophyta</taxon>
        <taxon>Coscinodiscophyceae</taxon>
        <taxon>Thalassiosirophycidae</taxon>
        <taxon>Stephanodiscales</taxon>
        <taxon>Stephanodiscaceae</taxon>
        <taxon>Cyclotella</taxon>
    </lineage>
</organism>
<feature type="transmembrane region" description="Helical" evidence="2">
    <location>
        <begin position="198"/>
        <end position="219"/>
    </location>
</feature>
<accession>A0ABD3MZM2</accession>
<name>A0ABD3MZM2_9STRA</name>
<reference evidence="3 4" key="1">
    <citation type="submission" date="2024-10" db="EMBL/GenBank/DDBJ databases">
        <title>Updated reference genomes for cyclostephanoid diatoms.</title>
        <authorList>
            <person name="Roberts W.R."/>
            <person name="Alverson A.J."/>
        </authorList>
    </citation>
    <scope>NUCLEOTIDE SEQUENCE [LARGE SCALE GENOMIC DNA]</scope>
    <source>
        <strain evidence="3 4">AJA010-31</strain>
    </source>
</reference>
<keyword evidence="4" id="KW-1185">Reference proteome</keyword>
<protein>
    <submittedName>
        <fullName evidence="3">Uncharacterized protein</fullName>
    </submittedName>
</protein>
<sequence length="481" mass="51901">MSSAPIHPTNLDIFDGGPPVDRKNSNSSGSMNSGTNDKQYYSEHDFDDMIAGVIEPTKRSSKHQPQQQQEEEEYNEYEQDRFSSDDDEYHQHQQDHPMVDMTPNDHASASEEEEDAISLNSDDISGGSDISDVEQQRTDNNDRNRSSNRKNKKDEFQPRPLINDDESTVDMRPPAPVNQSVSSYVEALNQQQTRKTRIIKLGMLLIFLGVIIGVVLGVVSASSGKNNGDEEASSVYNGGDEGSGGGGLESNQISVKESFTGNGTTYSPSISPVYYIDGAISSSPVGSSFVGMQSQEPTMNPRVPPVSAPLPTVRPTLAPMEEVVSTNAPVVTTEPPVTAQPTPQVCICISTDRDFVLIITLQPSPQPSPEPTLLITPAPTPNPTPLPTPKPFTITWPPTPRPITPRPVVTSPTPPSGPTVPTTISGGSPSSSTTFHCAEVRYTSNWNELVKFDCTAPCSGLGMNSECLSGYQCRSDEGTCL</sequence>
<gene>
    <name evidence="3" type="ORF">ACHAWO_007514</name>
</gene>
<evidence type="ECO:0000256" key="1">
    <source>
        <dbReference type="SAM" id="MobiDB-lite"/>
    </source>
</evidence>
<dbReference type="EMBL" id="JALLPJ020001333">
    <property type="protein sequence ID" value="KAL3769315.1"/>
    <property type="molecule type" value="Genomic_DNA"/>
</dbReference>
<evidence type="ECO:0000256" key="2">
    <source>
        <dbReference type="SAM" id="Phobius"/>
    </source>
</evidence>
<feature type="compositionally biased region" description="Gly residues" evidence="1">
    <location>
        <begin position="239"/>
        <end position="248"/>
    </location>
</feature>
<keyword evidence="2" id="KW-0472">Membrane</keyword>
<feature type="region of interest" description="Disordered" evidence="1">
    <location>
        <begin position="223"/>
        <end position="251"/>
    </location>
</feature>
<comment type="caution">
    <text evidence="3">The sequence shown here is derived from an EMBL/GenBank/DDBJ whole genome shotgun (WGS) entry which is preliminary data.</text>
</comment>
<evidence type="ECO:0000313" key="4">
    <source>
        <dbReference type="Proteomes" id="UP001530400"/>
    </source>
</evidence>
<evidence type="ECO:0000313" key="3">
    <source>
        <dbReference type="EMBL" id="KAL3769315.1"/>
    </source>
</evidence>